<dbReference type="Gene3D" id="3.40.50.1820">
    <property type="entry name" value="alpha/beta hydrolase"/>
    <property type="match status" value="1"/>
</dbReference>
<dbReference type="InterPro" id="IPR029058">
    <property type="entry name" value="AB_hydrolase_fold"/>
</dbReference>
<dbReference type="SUPFAM" id="SSF53474">
    <property type="entry name" value="alpha/beta-Hydrolases"/>
    <property type="match status" value="1"/>
</dbReference>
<evidence type="ECO:0000313" key="5">
    <source>
        <dbReference type="Proteomes" id="UP000322159"/>
    </source>
</evidence>
<dbReference type="InterPro" id="IPR003140">
    <property type="entry name" value="PLipase/COase/thioEstase"/>
</dbReference>
<comment type="similarity">
    <text evidence="1">Belongs to the AB hydrolase superfamily. AB hydrolase 2 family.</text>
</comment>
<name>A0A5C1Y799_9MICO</name>
<reference evidence="4 5" key="1">
    <citation type="submission" date="2019-09" db="EMBL/GenBank/DDBJ databases">
        <title>Genome sequencing of strain KACC 19322.</title>
        <authorList>
            <person name="Heo J."/>
            <person name="Kim S.-J."/>
            <person name="Kim J.-S."/>
            <person name="Hong S.-B."/>
            <person name="Kwon S.-W."/>
        </authorList>
    </citation>
    <scope>NUCLEOTIDE SEQUENCE [LARGE SCALE GENOMIC DNA]</scope>
    <source>
        <strain evidence="4 5">KACC 19322</strain>
    </source>
</reference>
<protein>
    <submittedName>
        <fullName evidence="4">Phospholipase</fullName>
    </submittedName>
</protein>
<evidence type="ECO:0000313" key="4">
    <source>
        <dbReference type="EMBL" id="QEO09209.1"/>
    </source>
</evidence>
<keyword evidence="5" id="KW-1185">Reference proteome</keyword>
<dbReference type="OrthoDB" id="9780848at2"/>
<evidence type="ECO:0000256" key="1">
    <source>
        <dbReference type="ARBA" id="ARBA00006499"/>
    </source>
</evidence>
<dbReference type="KEGG" id="lyk:FLP23_03790"/>
<organism evidence="4 5">
    <name type="scientific">Protaetiibacter larvae</name>
    <dbReference type="NCBI Taxonomy" id="2592654"/>
    <lineage>
        <taxon>Bacteria</taxon>
        <taxon>Bacillati</taxon>
        <taxon>Actinomycetota</taxon>
        <taxon>Actinomycetes</taxon>
        <taxon>Micrococcales</taxon>
        <taxon>Microbacteriaceae</taxon>
        <taxon>Protaetiibacter</taxon>
    </lineage>
</organism>
<gene>
    <name evidence="4" type="ORF">FLP23_03790</name>
</gene>
<evidence type="ECO:0000259" key="3">
    <source>
        <dbReference type="Pfam" id="PF02230"/>
    </source>
</evidence>
<dbReference type="AlphaFoldDB" id="A0A5C1Y799"/>
<keyword evidence="2" id="KW-0378">Hydrolase</keyword>
<dbReference type="PANTHER" id="PTHR10655">
    <property type="entry name" value="LYSOPHOSPHOLIPASE-RELATED"/>
    <property type="match status" value="1"/>
</dbReference>
<sequence length="212" mass="22790">MTELSIDPELVVWSAEADARRERPLVIVLHGRGSHERDLAALFPYLPSGFVYASLRAPRAWNVGFAWFDGDPTRPGDPDPATVDPATDAVLEWLAALPWVPPRVGALGFSQGGALATHLLRRGGGVVSFAVSMAGFLIRGEQPGDARLAAERPPAFWGRGGGDPLFTPALVQRSDAWLPFHTTLTSAVYPGVGHTVSDEMLRDVDAFLRAQA</sequence>
<dbReference type="GO" id="GO:0008474">
    <property type="term" value="F:palmitoyl-(protein) hydrolase activity"/>
    <property type="evidence" value="ECO:0007669"/>
    <property type="project" value="TreeGrafter"/>
</dbReference>
<evidence type="ECO:0000256" key="2">
    <source>
        <dbReference type="ARBA" id="ARBA00022801"/>
    </source>
</evidence>
<proteinExistence type="inferred from homology"/>
<dbReference type="PANTHER" id="PTHR10655:SF17">
    <property type="entry name" value="LYSOPHOSPHOLIPASE-LIKE PROTEIN 1"/>
    <property type="match status" value="1"/>
</dbReference>
<dbReference type="Pfam" id="PF02230">
    <property type="entry name" value="Abhydrolase_2"/>
    <property type="match status" value="1"/>
</dbReference>
<accession>A0A5C1Y799</accession>
<feature type="domain" description="Phospholipase/carboxylesterase/thioesterase" evidence="3">
    <location>
        <begin position="17"/>
        <end position="210"/>
    </location>
</feature>
<dbReference type="Proteomes" id="UP000322159">
    <property type="component" value="Chromosome"/>
</dbReference>
<dbReference type="GO" id="GO:0052689">
    <property type="term" value="F:carboxylic ester hydrolase activity"/>
    <property type="evidence" value="ECO:0007669"/>
    <property type="project" value="TreeGrafter"/>
</dbReference>
<dbReference type="InterPro" id="IPR050565">
    <property type="entry name" value="LYPA1-2/EST-like"/>
</dbReference>
<dbReference type="EMBL" id="CP043504">
    <property type="protein sequence ID" value="QEO09209.1"/>
    <property type="molecule type" value="Genomic_DNA"/>
</dbReference>
<dbReference type="GO" id="GO:0005737">
    <property type="term" value="C:cytoplasm"/>
    <property type="evidence" value="ECO:0007669"/>
    <property type="project" value="TreeGrafter"/>
</dbReference>
<dbReference type="RefSeq" id="WP_149324639.1">
    <property type="nucleotide sequence ID" value="NZ_CP043504.1"/>
</dbReference>